<comment type="subcellular location">
    <subcellularLocation>
        <location evidence="1">Membrane</location>
        <topology evidence="1">Multi-pass membrane protein</topology>
    </subcellularLocation>
</comment>
<evidence type="ECO:0000313" key="7">
    <source>
        <dbReference type="EMBL" id="EAS06031.1"/>
    </source>
</evidence>
<dbReference type="HOGENOM" id="CLU_390050_0_0_1"/>
<proteinExistence type="predicted"/>
<feature type="transmembrane region" description="Helical" evidence="5">
    <location>
        <begin position="596"/>
        <end position="620"/>
    </location>
</feature>
<sequence length="708" mass="84329">MSDYDFVIKFKKSMDKDSQSALCKSLEFSGFEVKVFPENQTEQDFCKDEKMLFVKYRDYTYLLKKADELKLQKRMLDQYLEEEYSNKDSSVEKKKATSSKEQYAKLVQEEEFRNKKIQKFIDIRVELPDLVKRMEKYRRFRYNIKHKFCKQETDSEIFNIFTPSEQLMIKQSIIMNIVYNQENLIESYREKGLIHNPIPLHQKSQKPEKMTVSDIRSYFGDNISIYFAFVEFFQKQLLPLVGIGILIGILNNFFDYDSKTSPFDSIYSAIVILWGSFFFATWKKHERQIKVQSCSQSQKQLKKTQKMLVSQEEASLFIPKIDYVTGQKDLHFPFKRRLVRYIVGGIKLLPFITAAILFLIVSLNIRGYVDPDHEFLFIKVLYDQSQAGGFFDKSVGWRKLLATILHVNIFQKLNGFYRAVAEETCKKELHSTHVKKNNSLVLKRFLFEMLYTFTDLSYIAFVRFDIEALKRELIAIYSADEIRRVVTESVIPYFTKLKYRKQQEAQQQRLAKKTDEQEMQLQYFKDVMLELQLPKYEPFDDYLEIVINFGYITLFAAAFPFAPLLVYIFNAIELYSDKHKIYYLYQRPHAFKISGIGIWNQILSFISIFCVLTNIILFSFSSDQITRFFPSLFFEQTHSEEQVLFMAPPPLEGQGRYLVFVVFVIEHLLFISIYLLRKFILTRSDWTMIYQQRKEYYKKIRYIPQQEN</sequence>
<dbReference type="eggNOG" id="KOG2513">
    <property type="taxonomic scope" value="Eukaryota"/>
</dbReference>
<feature type="transmembrane region" description="Helical" evidence="5">
    <location>
        <begin position="266"/>
        <end position="282"/>
    </location>
</feature>
<dbReference type="GO" id="GO:0005254">
    <property type="term" value="F:chloride channel activity"/>
    <property type="evidence" value="ECO:0007669"/>
    <property type="project" value="TreeGrafter"/>
</dbReference>
<dbReference type="PANTHER" id="PTHR12308">
    <property type="entry name" value="ANOCTAMIN"/>
    <property type="match status" value="1"/>
</dbReference>
<dbReference type="OrthoDB" id="292929at2759"/>
<dbReference type="KEGG" id="tet:TTHERM_00852700"/>
<evidence type="ECO:0000259" key="6">
    <source>
        <dbReference type="Pfam" id="PF04547"/>
    </source>
</evidence>
<keyword evidence="4 5" id="KW-0472">Membrane</keyword>
<dbReference type="PANTHER" id="PTHR12308:SF73">
    <property type="entry name" value="ANOCTAMIN"/>
    <property type="match status" value="1"/>
</dbReference>
<dbReference type="InParanoid" id="Q24E70"/>
<accession>Q24E70</accession>
<dbReference type="EMBL" id="GG662311">
    <property type="protein sequence ID" value="EAS06031.1"/>
    <property type="molecule type" value="Genomic_DNA"/>
</dbReference>
<dbReference type="InterPro" id="IPR007632">
    <property type="entry name" value="Anoctamin"/>
</dbReference>
<evidence type="ECO:0000313" key="8">
    <source>
        <dbReference type="Proteomes" id="UP000009168"/>
    </source>
</evidence>
<dbReference type="OMA" id="YNGPLKT"/>
<dbReference type="Pfam" id="PF04547">
    <property type="entry name" value="Anoctamin"/>
    <property type="match status" value="1"/>
</dbReference>
<feature type="transmembrane region" description="Helical" evidence="5">
    <location>
        <begin position="657"/>
        <end position="676"/>
    </location>
</feature>
<feature type="transmembrane region" description="Helical" evidence="5">
    <location>
        <begin position="237"/>
        <end position="254"/>
    </location>
</feature>
<reference evidence="8" key="1">
    <citation type="journal article" date="2006" name="PLoS Biol.">
        <title>Macronuclear genome sequence of the ciliate Tetrahymena thermophila, a model eukaryote.</title>
        <authorList>
            <person name="Eisen J.A."/>
            <person name="Coyne R.S."/>
            <person name="Wu M."/>
            <person name="Wu D."/>
            <person name="Thiagarajan M."/>
            <person name="Wortman J.R."/>
            <person name="Badger J.H."/>
            <person name="Ren Q."/>
            <person name="Amedeo P."/>
            <person name="Jones K.M."/>
            <person name="Tallon L.J."/>
            <person name="Delcher A.L."/>
            <person name="Salzberg S.L."/>
            <person name="Silva J.C."/>
            <person name="Haas B.J."/>
            <person name="Majoros W.H."/>
            <person name="Farzad M."/>
            <person name="Carlton J.M."/>
            <person name="Smith R.K. Jr."/>
            <person name="Garg J."/>
            <person name="Pearlman R.E."/>
            <person name="Karrer K.M."/>
            <person name="Sun L."/>
            <person name="Manning G."/>
            <person name="Elde N.C."/>
            <person name="Turkewitz A.P."/>
            <person name="Asai D.J."/>
            <person name="Wilkes D.E."/>
            <person name="Wang Y."/>
            <person name="Cai H."/>
            <person name="Collins K."/>
            <person name="Stewart B.A."/>
            <person name="Lee S.R."/>
            <person name="Wilamowska K."/>
            <person name="Weinberg Z."/>
            <person name="Ruzzo W.L."/>
            <person name="Wloga D."/>
            <person name="Gaertig J."/>
            <person name="Frankel J."/>
            <person name="Tsao C.-C."/>
            <person name="Gorovsky M.A."/>
            <person name="Keeling P.J."/>
            <person name="Waller R.F."/>
            <person name="Patron N.J."/>
            <person name="Cherry J.M."/>
            <person name="Stover N.A."/>
            <person name="Krieger C.J."/>
            <person name="del Toro C."/>
            <person name="Ryder H.F."/>
            <person name="Williamson S.C."/>
            <person name="Barbeau R.A."/>
            <person name="Hamilton E.P."/>
            <person name="Orias E."/>
        </authorList>
    </citation>
    <scope>NUCLEOTIDE SEQUENCE [LARGE SCALE GENOMIC DNA]</scope>
    <source>
        <strain evidence="8">SB210</strain>
    </source>
</reference>
<feature type="transmembrane region" description="Helical" evidence="5">
    <location>
        <begin position="338"/>
        <end position="361"/>
    </location>
</feature>
<protein>
    <submittedName>
        <fullName evidence="7">Calcium-activated chloride channel protein</fullName>
    </submittedName>
</protein>
<evidence type="ECO:0000256" key="1">
    <source>
        <dbReference type="ARBA" id="ARBA00004141"/>
    </source>
</evidence>
<evidence type="ECO:0000256" key="3">
    <source>
        <dbReference type="ARBA" id="ARBA00022989"/>
    </source>
</evidence>
<dbReference type="RefSeq" id="XP_001026276.1">
    <property type="nucleotide sequence ID" value="XM_001026276.3"/>
</dbReference>
<evidence type="ECO:0000256" key="5">
    <source>
        <dbReference type="SAM" id="Phobius"/>
    </source>
</evidence>
<feature type="domain" description="Anoctamin transmembrane" evidence="6">
    <location>
        <begin position="215"/>
        <end position="693"/>
    </location>
</feature>
<dbReference type="GO" id="GO:0016020">
    <property type="term" value="C:membrane"/>
    <property type="evidence" value="ECO:0007669"/>
    <property type="project" value="UniProtKB-SubCell"/>
</dbReference>
<name>Q24E70_TETTS</name>
<evidence type="ECO:0000256" key="4">
    <source>
        <dbReference type="ARBA" id="ARBA00023136"/>
    </source>
</evidence>
<dbReference type="GeneID" id="7830536"/>
<evidence type="ECO:0000256" key="2">
    <source>
        <dbReference type="ARBA" id="ARBA00022692"/>
    </source>
</evidence>
<dbReference type="Proteomes" id="UP000009168">
    <property type="component" value="Unassembled WGS sequence"/>
</dbReference>
<organism evidence="7 8">
    <name type="scientific">Tetrahymena thermophila (strain SB210)</name>
    <dbReference type="NCBI Taxonomy" id="312017"/>
    <lineage>
        <taxon>Eukaryota</taxon>
        <taxon>Sar</taxon>
        <taxon>Alveolata</taxon>
        <taxon>Ciliophora</taxon>
        <taxon>Intramacronucleata</taxon>
        <taxon>Oligohymenophorea</taxon>
        <taxon>Hymenostomatida</taxon>
        <taxon>Tetrahymenina</taxon>
        <taxon>Tetrahymenidae</taxon>
        <taxon>Tetrahymena</taxon>
    </lineage>
</organism>
<gene>
    <name evidence="7" type="ORF">TTHERM_00852700</name>
</gene>
<keyword evidence="2 5" id="KW-0812">Transmembrane</keyword>
<dbReference type="AlphaFoldDB" id="Q24E70"/>
<feature type="transmembrane region" description="Helical" evidence="5">
    <location>
        <begin position="549"/>
        <end position="575"/>
    </location>
</feature>
<dbReference type="InterPro" id="IPR049452">
    <property type="entry name" value="Anoctamin_TM"/>
</dbReference>
<keyword evidence="8" id="KW-1185">Reference proteome</keyword>
<keyword evidence="3 5" id="KW-1133">Transmembrane helix</keyword>